<organism evidence="1 2">
    <name type="scientific">Streptococcus mitis</name>
    <dbReference type="NCBI Taxonomy" id="28037"/>
    <lineage>
        <taxon>Bacteria</taxon>
        <taxon>Bacillati</taxon>
        <taxon>Bacillota</taxon>
        <taxon>Bacilli</taxon>
        <taxon>Lactobacillales</taxon>
        <taxon>Streptococcaceae</taxon>
        <taxon>Streptococcus</taxon>
        <taxon>Streptococcus mitis group</taxon>
    </lineage>
</organism>
<dbReference type="AlphaFoldDB" id="A0A428B8I9"/>
<name>A0A428B8I9_STRMT</name>
<dbReference type="Proteomes" id="UP000278653">
    <property type="component" value="Unassembled WGS sequence"/>
</dbReference>
<dbReference type="RefSeq" id="WP_125448053.1">
    <property type="nucleotide sequence ID" value="NZ_RJNH01000013.1"/>
</dbReference>
<proteinExistence type="predicted"/>
<protein>
    <submittedName>
        <fullName evidence="1">Uncharacterized protein</fullName>
    </submittedName>
</protein>
<sequence length="84" mass="10094">MERKQQIDLVYRLCQRKKFSYYNLEDNYNGTGMVLFTAYNAESTPIIRYSFYPSEVSDVTNFLDSLLIERAEEKRKFLSFKLKK</sequence>
<dbReference type="EMBL" id="RJNH01000013">
    <property type="protein sequence ID" value="RSI59602.1"/>
    <property type="molecule type" value="Genomic_DNA"/>
</dbReference>
<gene>
    <name evidence="1" type="ORF">D8865_09015</name>
</gene>
<reference evidence="1 2" key="1">
    <citation type="submission" date="2018-11" db="EMBL/GenBank/DDBJ databases">
        <title>Species Designations Belie Phenotypic and Genotypic Heterogeneity in Oral Streptococci.</title>
        <authorList>
            <person name="Velsko I."/>
        </authorList>
    </citation>
    <scope>NUCLEOTIDE SEQUENCE [LARGE SCALE GENOMIC DNA]</scope>
    <source>
        <strain evidence="1 2">BCC15</strain>
    </source>
</reference>
<comment type="caution">
    <text evidence="1">The sequence shown here is derived from an EMBL/GenBank/DDBJ whole genome shotgun (WGS) entry which is preliminary data.</text>
</comment>
<accession>A0A428B8I9</accession>
<evidence type="ECO:0000313" key="2">
    <source>
        <dbReference type="Proteomes" id="UP000278653"/>
    </source>
</evidence>
<evidence type="ECO:0000313" key="1">
    <source>
        <dbReference type="EMBL" id="RSI59602.1"/>
    </source>
</evidence>